<keyword evidence="2" id="KW-0012">Acyltransferase</keyword>
<dbReference type="Proteomes" id="UP000281594">
    <property type="component" value="Unassembled WGS sequence"/>
</dbReference>
<dbReference type="PANTHER" id="PTHR43792:SF8">
    <property type="entry name" value="[RIBOSOMAL PROTEIN US5]-ALANINE N-ACETYLTRANSFERASE"/>
    <property type="match status" value="1"/>
</dbReference>
<dbReference type="EMBL" id="QYCY01000004">
    <property type="protein sequence ID" value="RLV72162.1"/>
    <property type="molecule type" value="Genomic_DNA"/>
</dbReference>
<accession>A0A3L8QYV7</accession>
<dbReference type="GO" id="GO:0008999">
    <property type="term" value="F:protein-N-terminal-alanine acetyltransferase activity"/>
    <property type="evidence" value="ECO:0007669"/>
    <property type="project" value="TreeGrafter"/>
</dbReference>
<dbReference type="Pfam" id="PF13302">
    <property type="entry name" value="Acetyltransf_3"/>
    <property type="match status" value="1"/>
</dbReference>
<gene>
    <name evidence="5" type="ORF">D3C57_146585</name>
</gene>
<evidence type="ECO:0000256" key="1">
    <source>
        <dbReference type="ARBA" id="ARBA00022679"/>
    </source>
</evidence>
<evidence type="ECO:0000313" key="5">
    <source>
        <dbReference type="EMBL" id="RLV72162.1"/>
    </source>
</evidence>
<evidence type="ECO:0000259" key="4">
    <source>
        <dbReference type="PROSITE" id="PS51186"/>
    </source>
</evidence>
<name>A0A3L8QYV7_STRRN</name>
<dbReference type="InterPro" id="IPR051531">
    <property type="entry name" value="N-acetyltransferase"/>
</dbReference>
<proteinExistence type="inferred from homology"/>
<feature type="domain" description="N-acetyltransferase" evidence="4">
    <location>
        <begin position="44"/>
        <end position="202"/>
    </location>
</feature>
<comment type="caution">
    <text evidence="5">The sequence shown here is derived from an EMBL/GenBank/DDBJ whole genome shotgun (WGS) entry which is preliminary data.</text>
</comment>
<organism evidence="5 6">
    <name type="scientific">Streptomyces rapamycinicus (strain ATCC 29253 / DSM 41530 / NRRL 5491 / AYB-994)</name>
    <name type="common">Streptomyces hygroscopicus (strain ATCC 29253)</name>
    <dbReference type="NCBI Taxonomy" id="1343740"/>
    <lineage>
        <taxon>Bacteria</taxon>
        <taxon>Bacillati</taxon>
        <taxon>Actinomycetota</taxon>
        <taxon>Actinomycetes</taxon>
        <taxon>Kitasatosporales</taxon>
        <taxon>Streptomycetaceae</taxon>
        <taxon>Streptomyces</taxon>
        <taxon>Streptomyces violaceusniger group</taxon>
    </lineage>
</organism>
<dbReference type="InterPro" id="IPR016181">
    <property type="entry name" value="Acyl_CoA_acyltransferase"/>
</dbReference>
<evidence type="ECO:0000313" key="6">
    <source>
        <dbReference type="Proteomes" id="UP000281594"/>
    </source>
</evidence>
<dbReference type="STRING" id="1343740.M271_48200"/>
<dbReference type="AlphaFoldDB" id="A0A3L8QYV7"/>
<evidence type="ECO:0000256" key="3">
    <source>
        <dbReference type="ARBA" id="ARBA00038502"/>
    </source>
</evidence>
<reference evidence="5 6" key="1">
    <citation type="journal article" date="2018" name="J. Biol. Chem.">
        <title>Discovery of the actinoplanic acid pathway in Streptomyces rapamycinicus reveals a genetically conserved synergism with rapamycin.</title>
        <authorList>
            <person name="Mrak P."/>
            <person name="Krastel P."/>
            <person name="Pivk Lukancic P."/>
            <person name="Tao J."/>
            <person name="Pistorius D."/>
            <person name="Moore C.M."/>
        </authorList>
    </citation>
    <scope>NUCLEOTIDE SEQUENCE [LARGE SCALE GENOMIC DNA]</scope>
    <source>
        <strain evidence="5 6">NRRL 5491</strain>
    </source>
</reference>
<dbReference type="GO" id="GO:0005737">
    <property type="term" value="C:cytoplasm"/>
    <property type="evidence" value="ECO:0007669"/>
    <property type="project" value="TreeGrafter"/>
</dbReference>
<dbReference type="PANTHER" id="PTHR43792">
    <property type="entry name" value="GNAT FAMILY, PUTATIVE (AFU_ORTHOLOGUE AFUA_3G00765)-RELATED-RELATED"/>
    <property type="match status" value="1"/>
</dbReference>
<dbReference type="PROSITE" id="PS51186">
    <property type="entry name" value="GNAT"/>
    <property type="match status" value="1"/>
</dbReference>
<keyword evidence="1 5" id="KW-0808">Transferase</keyword>
<protein>
    <submittedName>
        <fullName evidence="5">N-acetyltransferase GCN5</fullName>
    </submittedName>
</protein>
<comment type="similarity">
    <text evidence="3">Belongs to the acetyltransferase family. RimJ subfamily.</text>
</comment>
<dbReference type="Gene3D" id="3.40.630.30">
    <property type="match status" value="1"/>
</dbReference>
<evidence type="ECO:0000256" key="2">
    <source>
        <dbReference type="ARBA" id="ARBA00023315"/>
    </source>
</evidence>
<sequence>MMHKQIVDFLPGDTADRGEFRTECPAGQGRGRARPSVRILLRMLRLERLRADHAPALLAFERENREYFARSISDRGDAYFEEFASLHRARLAEQDAGVCHFHVVMDGQGELAGRVNLVDVEEGDAELGYRIGERAAGRGMATAAVQEVCRLAATEYRLATLTAYTALDNVASMTVLGRNGFTVVADAIVGGRPGLRHRRRLGAEPGCGR</sequence>
<dbReference type="SUPFAM" id="SSF55729">
    <property type="entry name" value="Acyl-CoA N-acyltransferases (Nat)"/>
    <property type="match status" value="1"/>
</dbReference>
<dbReference type="InterPro" id="IPR000182">
    <property type="entry name" value="GNAT_dom"/>
</dbReference>